<comment type="similarity">
    <text evidence="1">Belongs to the peptidase S33 family.</text>
</comment>
<organism evidence="6">
    <name type="scientific">Streptomyces sp. gb1(2016)</name>
    <dbReference type="NCBI Taxonomy" id="1828321"/>
    <lineage>
        <taxon>Bacteria</taxon>
        <taxon>Bacillati</taxon>
        <taxon>Actinomycetota</taxon>
        <taxon>Actinomycetes</taxon>
        <taxon>Kitasatosporales</taxon>
        <taxon>Streptomycetaceae</taxon>
        <taxon>Streptomyces</taxon>
    </lineage>
</organism>
<dbReference type="RefSeq" id="WP_147983086.1">
    <property type="nucleotide sequence ID" value="NZ_RDBM01000024.1"/>
</dbReference>
<dbReference type="AlphaFoldDB" id="A0A652L896"/>
<evidence type="ECO:0000313" key="6">
    <source>
        <dbReference type="EMBL" id="TXS32036.1"/>
    </source>
</evidence>
<protein>
    <submittedName>
        <fullName evidence="6">Alpha/beta hydrolase</fullName>
    </submittedName>
</protein>
<dbReference type="PANTHER" id="PTHR43248">
    <property type="entry name" value="2-SUCCINYL-6-HYDROXY-2,4-CYCLOHEXADIENE-1-CARBOXYLATE SYNTHASE"/>
    <property type="match status" value="1"/>
</dbReference>
<feature type="chain" id="PRO_5024838839" evidence="4">
    <location>
        <begin position="25"/>
        <end position="506"/>
    </location>
</feature>
<gene>
    <name evidence="6" type="ORF">EAO74_07240</name>
</gene>
<dbReference type="InterPro" id="IPR013595">
    <property type="entry name" value="Pept_S33_TAP-like_C"/>
</dbReference>
<feature type="domain" description="Peptidase S33 tripeptidyl aminopeptidase-like C-terminal" evidence="5">
    <location>
        <begin position="408"/>
        <end position="504"/>
    </location>
</feature>
<dbReference type="GO" id="GO:0016787">
    <property type="term" value="F:hydrolase activity"/>
    <property type="evidence" value="ECO:0007669"/>
    <property type="project" value="UniProtKB-KW"/>
</dbReference>
<dbReference type="EMBL" id="RDBM01000024">
    <property type="protein sequence ID" value="TXS32036.1"/>
    <property type="molecule type" value="Genomic_DNA"/>
</dbReference>
<feature type="signal peptide" evidence="4">
    <location>
        <begin position="1"/>
        <end position="24"/>
    </location>
</feature>
<evidence type="ECO:0000256" key="1">
    <source>
        <dbReference type="ARBA" id="ARBA00010088"/>
    </source>
</evidence>
<reference evidence="6" key="1">
    <citation type="submission" date="2018-10" db="EMBL/GenBank/DDBJ databases">
        <authorList>
            <person name="Hariharan J."/>
            <person name="Choudoir M.J."/>
            <person name="Diebold P."/>
            <person name="Panke-Buisse K."/>
            <person name="Campbell A.N."/>
            <person name="Buckley D.H."/>
        </authorList>
    </citation>
    <scope>NUCLEOTIDE SEQUENCE</scope>
    <source>
        <strain evidence="6">Gb1</strain>
    </source>
</reference>
<dbReference type="SUPFAM" id="SSF53474">
    <property type="entry name" value="alpha/beta-Hydrolases"/>
    <property type="match status" value="1"/>
</dbReference>
<sequence length="506" mass="53635">MTNWTRTTLFLTLCATAVAATVTAAPPAALAVGTGGAPAPRLDWHPCELPAGTTGPAEQECATLPVPLDYSRPHGSTVPVAVTRLRSDRPEKRRGTLVVIPGGPGSSGVQRLAQKGAALQEALDGAYDLISLDPRGVGGSVRARCGIPAADRRLVTLRSWPAPDGGIAENTARSRRTAESCAAHGGAVLRSFTTRNEVRDIDRFRQALGERKLSVWGTSYGSYVGAVYGQTEPARVDRTVLDSTGDPDPSRVARGWLENMARGSADRFVDFAAWAADPARGAEGLRLASRAEDVEPLFLALAGRLDRSPRDSDTPGVPLTGNGLRQALQNALYADAAFPAMARLIQEARDPQGRPALPPDLARVIPDEDAALMVAVICNDVRWPGPASGDAERVAADRARYPLTAGMPVNITPCAFWKDGPAERPVRITDEGPSNVLMVQSPRDPATPYSGALKMRTALGDRARMVTVDQGGHGMYLGNGTACGDRVVTRFLTTGKRPAQDTRCTD</sequence>
<evidence type="ECO:0000256" key="2">
    <source>
        <dbReference type="ARBA" id="ARBA00022729"/>
    </source>
</evidence>
<dbReference type="PANTHER" id="PTHR43248:SF29">
    <property type="entry name" value="TRIPEPTIDYL AMINOPEPTIDASE"/>
    <property type="match status" value="1"/>
</dbReference>
<evidence type="ECO:0000256" key="4">
    <source>
        <dbReference type="SAM" id="SignalP"/>
    </source>
</evidence>
<dbReference type="Pfam" id="PF08386">
    <property type="entry name" value="Abhydrolase_4"/>
    <property type="match status" value="1"/>
</dbReference>
<proteinExistence type="inferred from homology"/>
<dbReference type="InterPro" id="IPR051601">
    <property type="entry name" value="Serine_prot/Carboxylest_S33"/>
</dbReference>
<keyword evidence="2 4" id="KW-0732">Signal</keyword>
<evidence type="ECO:0000259" key="5">
    <source>
        <dbReference type="Pfam" id="PF08386"/>
    </source>
</evidence>
<evidence type="ECO:0000256" key="3">
    <source>
        <dbReference type="ARBA" id="ARBA00022801"/>
    </source>
</evidence>
<comment type="caution">
    <text evidence="6">The sequence shown here is derived from an EMBL/GenBank/DDBJ whole genome shotgun (WGS) entry which is preliminary data.</text>
</comment>
<dbReference type="InterPro" id="IPR029058">
    <property type="entry name" value="AB_hydrolase_fold"/>
</dbReference>
<accession>A0A652L896</accession>
<dbReference type="Gene3D" id="3.40.50.1820">
    <property type="entry name" value="alpha/beta hydrolase"/>
    <property type="match status" value="1"/>
</dbReference>
<keyword evidence="3 6" id="KW-0378">Hydrolase</keyword>
<name>A0A652L896_9ACTN</name>